<name>A0A4D6L384_VIGUN</name>
<feature type="region of interest" description="Disordered" evidence="1">
    <location>
        <begin position="72"/>
        <end position="92"/>
    </location>
</feature>
<dbReference type="EMBL" id="CP039346">
    <property type="protein sequence ID" value="QCD82997.1"/>
    <property type="molecule type" value="Genomic_DNA"/>
</dbReference>
<keyword evidence="3" id="KW-1185">Reference proteome</keyword>
<gene>
    <name evidence="2" type="ORF">DEO72_LG2g3339</name>
</gene>
<protein>
    <submittedName>
        <fullName evidence="2">Uncharacterized protein</fullName>
    </submittedName>
</protein>
<evidence type="ECO:0000313" key="2">
    <source>
        <dbReference type="EMBL" id="QCD82997.1"/>
    </source>
</evidence>
<proteinExistence type="predicted"/>
<organism evidence="2 3">
    <name type="scientific">Vigna unguiculata</name>
    <name type="common">Cowpea</name>
    <dbReference type="NCBI Taxonomy" id="3917"/>
    <lineage>
        <taxon>Eukaryota</taxon>
        <taxon>Viridiplantae</taxon>
        <taxon>Streptophyta</taxon>
        <taxon>Embryophyta</taxon>
        <taxon>Tracheophyta</taxon>
        <taxon>Spermatophyta</taxon>
        <taxon>Magnoliopsida</taxon>
        <taxon>eudicotyledons</taxon>
        <taxon>Gunneridae</taxon>
        <taxon>Pentapetalae</taxon>
        <taxon>rosids</taxon>
        <taxon>fabids</taxon>
        <taxon>Fabales</taxon>
        <taxon>Fabaceae</taxon>
        <taxon>Papilionoideae</taxon>
        <taxon>50 kb inversion clade</taxon>
        <taxon>NPAAA clade</taxon>
        <taxon>indigoferoid/millettioid clade</taxon>
        <taxon>Phaseoleae</taxon>
        <taxon>Vigna</taxon>
    </lineage>
</organism>
<dbReference type="Proteomes" id="UP000501690">
    <property type="component" value="Linkage Group LG2"/>
</dbReference>
<accession>A0A4D6L384</accession>
<evidence type="ECO:0000313" key="3">
    <source>
        <dbReference type="Proteomes" id="UP000501690"/>
    </source>
</evidence>
<evidence type="ECO:0000256" key="1">
    <source>
        <dbReference type="SAM" id="MobiDB-lite"/>
    </source>
</evidence>
<sequence>MTHHARKTGGEVDLFAKIRDKMGNAAKAEDQSQAPNLVGPIVDVYLPPTANRPAPSKMKGVGKDRKRLRALAKTRGVGSSGSSNPDLGGFEKSKIQMRKGVEIKLSDPKVGVEEATDLGLVMKALNEYMA</sequence>
<dbReference type="AlphaFoldDB" id="A0A4D6L384"/>
<reference evidence="2 3" key="1">
    <citation type="submission" date="2019-04" db="EMBL/GenBank/DDBJ databases">
        <title>An improved genome assembly and genetic linkage map for asparagus bean, Vigna unguiculata ssp. sesquipedialis.</title>
        <authorList>
            <person name="Xia Q."/>
            <person name="Zhang R."/>
            <person name="Dong Y."/>
        </authorList>
    </citation>
    <scope>NUCLEOTIDE SEQUENCE [LARGE SCALE GENOMIC DNA]</scope>
    <source>
        <tissue evidence="2">Leaf</tissue>
    </source>
</reference>